<dbReference type="Proteomes" id="UP000077469">
    <property type="component" value="Chromosome"/>
</dbReference>
<dbReference type="Gene3D" id="3.40.390.30">
    <property type="entry name" value="Metalloproteases ('zincins'), catalytic domain"/>
    <property type="match status" value="1"/>
</dbReference>
<dbReference type="GO" id="GO:0004521">
    <property type="term" value="F:RNA endonuclease activity"/>
    <property type="evidence" value="ECO:0007669"/>
    <property type="project" value="UniProtKB-UniRule"/>
</dbReference>
<dbReference type="PANTHER" id="PTHR46986:SF1">
    <property type="entry name" value="ENDORIBONUCLEASE YBEY, CHLOROPLASTIC"/>
    <property type="match status" value="1"/>
</dbReference>
<dbReference type="GO" id="GO:0006364">
    <property type="term" value="P:rRNA processing"/>
    <property type="evidence" value="ECO:0007669"/>
    <property type="project" value="UniProtKB-UniRule"/>
</dbReference>
<keyword evidence="6 7" id="KW-0862">Zinc</keyword>
<dbReference type="GO" id="GO:0004222">
    <property type="term" value="F:metalloendopeptidase activity"/>
    <property type="evidence" value="ECO:0007669"/>
    <property type="project" value="InterPro"/>
</dbReference>
<dbReference type="PANTHER" id="PTHR46986">
    <property type="entry name" value="ENDORIBONUCLEASE YBEY, CHLOROPLASTIC"/>
    <property type="match status" value="1"/>
</dbReference>
<dbReference type="InterPro" id="IPR020549">
    <property type="entry name" value="YbeY_CS"/>
</dbReference>
<keyword evidence="2 7" id="KW-0540">Nuclease</keyword>
<feature type="binding site" evidence="7">
    <location>
        <position position="104"/>
    </location>
    <ligand>
        <name>Zn(2+)</name>
        <dbReference type="ChEBI" id="CHEBI:29105"/>
        <note>catalytic</note>
    </ligand>
</feature>
<organism evidence="8 9">
    <name type="scientific">Pseudothermotoga hypogea DSM 11164 = NBRC 106472</name>
    <dbReference type="NCBI Taxonomy" id="1123384"/>
    <lineage>
        <taxon>Bacteria</taxon>
        <taxon>Thermotogati</taxon>
        <taxon>Thermotogota</taxon>
        <taxon>Thermotogae</taxon>
        <taxon>Thermotogales</taxon>
        <taxon>Thermotogaceae</taxon>
        <taxon>Pseudothermotoga</taxon>
    </lineage>
</organism>
<name>A0A0X1KQC8_9THEM</name>
<dbReference type="EMBL" id="CP007141">
    <property type="protein sequence ID" value="AJC73410.1"/>
    <property type="molecule type" value="Genomic_DNA"/>
</dbReference>
<dbReference type="NCBIfam" id="TIGR00043">
    <property type="entry name" value="rRNA maturation RNase YbeY"/>
    <property type="match status" value="1"/>
</dbReference>
<dbReference type="AlphaFoldDB" id="A0A0X1KQC8"/>
<evidence type="ECO:0000256" key="4">
    <source>
        <dbReference type="ARBA" id="ARBA00022759"/>
    </source>
</evidence>
<dbReference type="PATRIC" id="fig|1123384.7.peg.659"/>
<dbReference type="RefSeq" id="WP_038059689.1">
    <property type="nucleotide sequence ID" value="NC_022795.1"/>
</dbReference>
<keyword evidence="4 7" id="KW-0255">Endonuclease</keyword>
<dbReference type="STRING" id="1123384.AJ81_03380"/>
<keyword evidence="5 7" id="KW-0378">Hydrolase</keyword>
<dbReference type="PaxDb" id="1123384-AJ81_03380"/>
<keyword evidence="9" id="KW-1185">Reference proteome</keyword>
<feature type="binding site" evidence="7">
    <location>
        <position position="114"/>
    </location>
    <ligand>
        <name>Zn(2+)</name>
        <dbReference type="ChEBI" id="CHEBI:29105"/>
        <note>catalytic</note>
    </ligand>
</feature>
<evidence type="ECO:0000256" key="5">
    <source>
        <dbReference type="ARBA" id="ARBA00022801"/>
    </source>
</evidence>
<dbReference type="KEGG" id="phy:AJ81_03380"/>
<feature type="binding site" evidence="7">
    <location>
        <position position="108"/>
    </location>
    <ligand>
        <name>Zn(2+)</name>
        <dbReference type="ChEBI" id="CHEBI:29105"/>
        <note>catalytic</note>
    </ligand>
</feature>
<evidence type="ECO:0000256" key="1">
    <source>
        <dbReference type="ARBA" id="ARBA00010875"/>
    </source>
</evidence>
<keyword evidence="7" id="KW-0690">Ribosome biogenesis</keyword>
<dbReference type="EC" id="3.1.-.-" evidence="7"/>
<dbReference type="SUPFAM" id="SSF55486">
    <property type="entry name" value="Metalloproteases ('zincins'), catalytic domain"/>
    <property type="match status" value="1"/>
</dbReference>
<comment type="function">
    <text evidence="7">Single strand-specific metallo-endoribonuclease involved in late-stage 70S ribosome quality control and in maturation of the 3' terminus of the 16S rRNA.</text>
</comment>
<sequence length="140" mass="16211">MPKVRIINRTRCNLPIKRIRKILEKIILQEIGNVTVDVFFVGERTIRKLNETFRNVTGPTDVLTFVYKDGDLYGEVFLCPNVIAKNAREFGCGFEEELLRGVIHAALHLAGYDHEFDVSQSEIMFEKQEAYLKEVERYDG</sequence>
<evidence type="ECO:0000256" key="6">
    <source>
        <dbReference type="ARBA" id="ARBA00022833"/>
    </source>
</evidence>
<keyword evidence="7" id="KW-0698">rRNA processing</keyword>
<dbReference type="InterPro" id="IPR002036">
    <property type="entry name" value="YbeY"/>
</dbReference>
<evidence type="ECO:0000256" key="3">
    <source>
        <dbReference type="ARBA" id="ARBA00022723"/>
    </source>
</evidence>
<gene>
    <name evidence="7" type="primary">ybeY</name>
    <name evidence="8" type="ORF">AJ81_03380</name>
</gene>
<evidence type="ECO:0000256" key="2">
    <source>
        <dbReference type="ARBA" id="ARBA00022722"/>
    </source>
</evidence>
<protein>
    <recommendedName>
        <fullName evidence="7">Endoribonuclease YbeY</fullName>
        <ecNumber evidence="7">3.1.-.-</ecNumber>
    </recommendedName>
</protein>
<accession>A0A0X1KQC8</accession>
<dbReference type="HAMAP" id="MF_00009">
    <property type="entry name" value="Endoribonucl_YbeY"/>
    <property type="match status" value="1"/>
</dbReference>
<comment type="similarity">
    <text evidence="1 7">Belongs to the endoribonuclease YbeY family.</text>
</comment>
<keyword evidence="3 7" id="KW-0479">Metal-binding</keyword>
<comment type="subcellular location">
    <subcellularLocation>
        <location evidence="7">Cytoplasm</location>
    </subcellularLocation>
</comment>
<reference evidence="8 9" key="1">
    <citation type="submission" date="2014-01" db="EMBL/GenBank/DDBJ databases">
        <title>Genome sequencing of Thermotog hypogea.</title>
        <authorList>
            <person name="Zhang X."/>
            <person name="Alvare G."/>
            <person name="Fristensky B."/>
            <person name="Chen L."/>
            <person name="Suen T."/>
            <person name="Chen Q."/>
            <person name="Ma K."/>
        </authorList>
    </citation>
    <scope>NUCLEOTIDE SEQUENCE [LARGE SCALE GENOMIC DNA]</scope>
    <source>
        <strain evidence="8 9">DSM 11164</strain>
    </source>
</reference>
<dbReference type="PROSITE" id="PS01306">
    <property type="entry name" value="UPF0054"/>
    <property type="match status" value="1"/>
</dbReference>
<proteinExistence type="inferred from homology"/>
<keyword evidence="7" id="KW-0963">Cytoplasm</keyword>
<dbReference type="GO" id="GO:0008270">
    <property type="term" value="F:zinc ion binding"/>
    <property type="evidence" value="ECO:0007669"/>
    <property type="project" value="UniProtKB-UniRule"/>
</dbReference>
<dbReference type="Pfam" id="PF02130">
    <property type="entry name" value="YbeY"/>
    <property type="match status" value="1"/>
</dbReference>
<dbReference type="InterPro" id="IPR023091">
    <property type="entry name" value="MetalPrtase_cat_dom_sf_prd"/>
</dbReference>
<comment type="cofactor">
    <cofactor evidence="7">
        <name>Zn(2+)</name>
        <dbReference type="ChEBI" id="CHEBI:29105"/>
    </cofactor>
    <text evidence="7">Binds 1 zinc ion.</text>
</comment>
<evidence type="ECO:0000313" key="9">
    <source>
        <dbReference type="Proteomes" id="UP000077469"/>
    </source>
</evidence>
<dbReference type="GO" id="GO:0005737">
    <property type="term" value="C:cytoplasm"/>
    <property type="evidence" value="ECO:0007669"/>
    <property type="project" value="UniProtKB-SubCell"/>
</dbReference>
<evidence type="ECO:0000313" key="8">
    <source>
        <dbReference type="EMBL" id="AJC73410.1"/>
    </source>
</evidence>
<evidence type="ECO:0000256" key="7">
    <source>
        <dbReference type="HAMAP-Rule" id="MF_00009"/>
    </source>
</evidence>